<dbReference type="PANTHER" id="PTHR10219:SF25">
    <property type="entry name" value="PLECKSTRIN HOMOLOGY DOMAIN-CONTAINING FAMILY A MEMBER 8"/>
    <property type="match status" value="1"/>
</dbReference>
<dbReference type="GeneID" id="16068527"/>
<dbReference type="SUPFAM" id="SSF110004">
    <property type="entry name" value="Glycolipid transfer protein, GLTP"/>
    <property type="match status" value="1"/>
</dbReference>
<keyword evidence="4" id="KW-1185">Reference proteome</keyword>
<dbReference type="Gene3D" id="1.10.3520.10">
    <property type="entry name" value="Glycolipid transfer protein"/>
    <property type="match status" value="1"/>
</dbReference>
<proteinExistence type="predicted"/>
<dbReference type="Pfam" id="PF08718">
    <property type="entry name" value="GLTP"/>
    <property type="match status" value="1"/>
</dbReference>
<evidence type="ECO:0000313" key="4">
    <source>
        <dbReference type="Proteomes" id="UP000007799"/>
    </source>
</evidence>
<dbReference type="Proteomes" id="UP000007799">
    <property type="component" value="Unassembled WGS sequence"/>
</dbReference>
<sequence>MTFFTTRKVDFAAALQDAEESDQKILLTTAFVDSAEEILPIFDALGSTAFAPVKSDISGNIKKLRGWHAKDTENTQTLQALVQKEIDAGTTKASGSATDALLWLKRALNFINAFLDEVLKGESPSKAASTAYTATLSRYHNFFVRQIFNVAMKVCPSRENFLKLLRREADASDDDLLEQMRVYNTALSANLHALQAFYDKHGLDA</sequence>
<dbReference type="eggNOG" id="KOG3221">
    <property type="taxonomic scope" value="Eukaryota"/>
</dbReference>
<evidence type="ECO:0000256" key="1">
    <source>
        <dbReference type="ARBA" id="ARBA00022448"/>
    </source>
</evidence>
<name>F2US31_SALR5</name>
<keyword evidence="1" id="KW-0813">Transport</keyword>
<protein>
    <recommendedName>
        <fullName evidence="2">Glycolipid transfer protein domain-containing protein</fullName>
    </recommendedName>
</protein>
<evidence type="ECO:0000259" key="2">
    <source>
        <dbReference type="Pfam" id="PF08718"/>
    </source>
</evidence>
<gene>
    <name evidence="3" type="ORF">PTSG_11081</name>
</gene>
<dbReference type="GO" id="GO:0005829">
    <property type="term" value="C:cytosol"/>
    <property type="evidence" value="ECO:0007669"/>
    <property type="project" value="TreeGrafter"/>
</dbReference>
<dbReference type="InterPro" id="IPR036497">
    <property type="entry name" value="GLTP_sf"/>
</dbReference>
<dbReference type="InterPro" id="IPR014830">
    <property type="entry name" value="Glycolipid_transfer_prot_dom"/>
</dbReference>
<dbReference type="STRING" id="946362.F2US31"/>
<dbReference type="GO" id="GO:1902387">
    <property type="term" value="F:ceramide 1-phosphate binding"/>
    <property type="evidence" value="ECO:0007669"/>
    <property type="project" value="TreeGrafter"/>
</dbReference>
<dbReference type="OMA" id="EMHGAEW"/>
<reference evidence="3" key="1">
    <citation type="submission" date="2009-08" db="EMBL/GenBank/DDBJ databases">
        <title>Annotation of Salpingoeca rosetta.</title>
        <authorList>
            <consortium name="The Broad Institute Genome Sequencing Platform"/>
            <person name="Russ C."/>
            <person name="Cuomo C."/>
            <person name="Burger G."/>
            <person name="Gray M.W."/>
            <person name="Holland P.W.H."/>
            <person name="King N."/>
            <person name="Lang F.B.F."/>
            <person name="Roger A.J."/>
            <person name="Ruiz-Trillo I."/>
            <person name="Young S.K."/>
            <person name="Zeng Q."/>
            <person name="Gargeya S."/>
            <person name="Alvarado L."/>
            <person name="Berlin A."/>
            <person name="Chapman S.B."/>
            <person name="Chen Z."/>
            <person name="Freedman E."/>
            <person name="Gellesch M."/>
            <person name="Goldberg J."/>
            <person name="Griggs A."/>
            <person name="Gujja S."/>
            <person name="Heilman E."/>
            <person name="Heiman D."/>
            <person name="Howarth C."/>
            <person name="Mehta T."/>
            <person name="Neiman D."/>
            <person name="Pearson M."/>
            <person name="Roberts A."/>
            <person name="Saif S."/>
            <person name="Shea T."/>
            <person name="Shenoy N."/>
            <person name="Sisk P."/>
            <person name="Stolte C."/>
            <person name="Sykes S."/>
            <person name="White J."/>
            <person name="Yandava C."/>
            <person name="Haas B."/>
            <person name="Nusbaum C."/>
            <person name="Birren B."/>
        </authorList>
    </citation>
    <scope>NUCLEOTIDE SEQUENCE [LARGE SCALE GENOMIC DNA]</scope>
    <source>
        <strain evidence="3">ATCC 50818</strain>
    </source>
</reference>
<organism evidence="4">
    <name type="scientific">Salpingoeca rosetta (strain ATCC 50818 / BSB-021)</name>
    <dbReference type="NCBI Taxonomy" id="946362"/>
    <lineage>
        <taxon>Eukaryota</taxon>
        <taxon>Choanoflagellata</taxon>
        <taxon>Craspedida</taxon>
        <taxon>Salpingoecidae</taxon>
        <taxon>Salpingoeca</taxon>
    </lineage>
</organism>
<dbReference type="InParanoid" id="F2US31"/>
<accession>F2US31</accession>
<dbReference type="PANTHER" id="PTHR10219">
    <property type="entry name" value="GLYCOLIPID TRANSFER PROTEIN-RELATED"/>
    <property type="match status" value="1"/>
</dbReference>
<dbReference type="GO" id="GO:1902388">
    <property type="term" value="F:ceramide 1-phosphate transfer activity"/>
    <property type="evidence" value="ECO:0007669"/>
    <property type="project" value="TreeGrafter"/>
</dbReference>
<dbReference type="FunFam" id="1.10.3520.10:FF:000001">
    <property type="entry name" value="Pleckstrin domain-containing family A member 8"/>
    <property type="match status" value="1"/>
</dbReference>
<dbReference type="AlphaFoldDB" id="F2US31"/>
<dbReference type="GO" id="GO:0016020">
    <property type="term" value="C:membrane"/>
    <property type="evidence" value="ECO:0007669"/>
    <property type="project" value="TreeGrafter"/>
</dbReference>
<dbReference type="FunCoup" id="F2US31">
    <property type="interactions" value="404"/>
</dbReference>
<dbReference type="RefSeq" id="XP_004988000.1">
    <property type="nucleotide sequence ID" value="XM_004987943.1"/>
</dbReference>
<dbReference type="KEGG" id="sre:PTSG_11081"/>
<feature type="domain" description="Glycolipid transfer protein" evidence="2">
    <location>
        <begin position="27"/>
        <end position="165"/>
    </location>
</feature>
<dbReference type="OrthoDB" id="205255at2759"/>
<evidence type="ECO:0000313" key="3">
    <source>
        <dbReference type="EMBL" id="EGD80436.1"/>
    </source>
</evidence>
<dbReference type="EMBL" id="GL832993">
    <property type="protein sequence ID" value="EGD80436.1"/>
    <property type="molecule type" value="Genomic_DNA"/>
</dbReference>